<dbReference type="Pfam" id="PF16035">
    <property type="entry name" value="Chalcone_2"/>
    <property type="match status" value="2"/>
</dbReference>
<dbReference type="GO" id="GO:0005634">
    <property type="term" value="C:nucleus"/>
    <property type="evidence" value="ECO:0007669"/>
    <property type="project" value="UniProtKB-SubCell"/>
</dbReference>
<dbReference type="GO" id="GO:0003676">
    <property type="term" value="F:nucleic acid binding"/>
    <property type="evidence" value="ECO:0007669"/>
    <property type="project" value="InterPro"/>
</dbReference>
<dbReference type="SMART" id="SM00474">
    <property type="entry name" value="35EXOc"/>
    <property type="match status" value="1"/>
</dbReference>
<evidence type="ECO:0000256" key="6">
    <source>
        <dbReference type="ARBA" id="ARBA00022842"/>
    </source>
</evidence>
<accession>A0A8H3HK08</accession>
<feature type="compositionally biased region" description="Low complexity" evidence="10">
    <location>
        <begin position="34"/>
        <end position="45"/>
    </location>
</feature>
<dbReference type="EMBL" id="CAJMWY010004058">
    <property type="protein sequence ID" value="CAE6516604.1"/>
    <property type="molecule type" value="Genomic_DNA"/>
</dbReference>
<dbReference type="InterPro" id="IPR016088">
    <property type="entry name" value="Chalcone_isomerase_3-sand"/>
</dbReference>
<dbReference type="SUPFAM" id="SSF54626">
    <property type="entry name" value="Chalcone isomerase"/>
    <property type="match status" value="1"/>
</dbReference>
<evidence type="ECO:0000256" key="7">
    <source>
        <dbReference type="ARBA" id="ARBA00023242"/>
    </source>
</evidence>
<evidence type="ECO:0000313" key="13">
    <source>
        <dbReference type="Proteomes" id="UP000663861"/>
    </source>
</evidence>
<dbReference type="InterPro" id="IPR051132">
    <property type="entry name" value="3-5_Exonuclease_domain"/>
</dbReference>
<dbReference type="GO" id="GO:0046872">
    <property type="term" value="F:metal ion binding"/>
    <property type="evidence" value="ECO:0007669"/>
    <property type="project" value="UniProtKB-KW"/>
</dbReference>
<dbReference type="CDD" id="cd06141">
    <property type="entry name" value="WRN_exo"/>
    <property type="match status" value="1"/>
</dbReference>
<dbReference type="InterPro" id="IPR012337">
    <property type="entry name" value="RNaseH-like_sf"/>
</dbReference>
<dbReference type="Gene3D" id="3.30.420.10">
    <property type="entry name" value="Ribonuclease H-like superfamily/Ribonuclease H"/>
    <property type="match status" value="1"/>
</dbReference>
<evidence type="ECO:0000256" key="3">
    <source>
        <dbReference type="ARBA" id="ARBA00022723"/>
    </source>
</evidence>
<dbReference type="SUPFAM" id="SSF53098">
    <property type="entry name" value="Ribonuclease H-like"/>
    <property type="match status" value="1"/>
</dbReference>
<evidence type="ECO:0000256" key="10">
    <source>
        <dbReference type="SAM" id="MobiDB-lite"/>
    </source>
</evidence>
<dbReference type="GO" id="GO:0006139">
    <property type="term" value="P:nucleobase-containing compound metabolic process"/>
    <property type="evidence" value="ECO:0007669"/>
    <property type="project" value="InterPro"/>
</dbReference>
<proteinExistence type="predicted"/>
<dbReference type="PANTHER" id="PTHR13620:SF109">
    <property type="entry name" value="3'-5' EXONUCLEASE"/>
    <property type="match status" value="1"/>
</dbReference>
<evidence type="ECO:0000256" key="1">
    <source>
        <dbReference type="ARBA" id="ARBA00004123"/>
    </source>
</evidence>
<feature type="domain" description="3'-5' exonuclease" evidence="11">
    <location>
        <begin position="61"/>
        <end position="240"/>
    </location>
</feature>
<dbReference type="PANTHER" id="PTHR13620">
    <property type="entry name" value="3-5 EXONUCLEASE"/>
    <property type="match status" value="1"/>
</dbReference>
<sequence>MESTEVTKSRPWPAHRRNDRAPNPLKRTGNRGLASSSSAGSSSTALPPFLWREHAVPGTEVKYLRTTKEVNAALESVEGPFGFDIEWKPSFVKGMPEAPIALLQLARPDQIFLIQLTAMKRFPSRLRDILENYEIVKAGVGIAGDAKKLWKDYGVSLLGAVELSKLARVSDPSRWNTAKPGELIGLARLVEAYCSHQLIKNKKVKLSNWEQLLDSKQIQYAASDALAGAIIYQHLLELDPGALPRDYTSNYIGGRCEPYVRPQAMSLQSGIENIQNGVYRCNVFGFVYLITDELRAACDRRISDSTPSTDHRKMNVQKQLRCLLQLNRLVELSPCRRYTTSNPRISRPVCERACRPIPRFAIRSRHIGHTSRQEGTSQAKALTTPLNWGVLGGIGLTALVLHTWLLSETYVLDAQLAPAEAERLDPATSIKFPTSLRLDGEPEMTLLGLGVRKVSFLGMKVYSVGFYADLSKVDNKALRQCKSPDECIHLLIQTTSCALRIVPTRTTSYTHLRDAFIRTIQARQALRRKDGSLTTEKEEALHTPIQQLKGFFPTAAFKKHEPLHIIISPPTVKPRELRLYQLGTVRDDWVATEFFLAYFHGTISPPLIEDVKENVEAIWLPNLRV</sequence>
<evidence type="ECO:0000256" key="2">
    <source>
        <dbReference type="ARBA" id="ARBA00022722"/>
    </source>
</evidence>
<organism evidence="12 13">
    <name type="scientific">Rhizoctonia solani</name>
    <dbReference type="NCBI Taxonomy" id="456999"/>
    <lineage>
        <taxon>Eukaryota</taxon>
        <taxon>Fungi</taxon>
        <taxon>Dikarya</taxon>
        <taxon>Basidiomycota</taxon>
        <taxon>Agaricomycotina</taxon>
        <taxon>Agaricomycetes</taxon>
        <taxon>Cantharellales</taxon>
        <taxon>Ceratobasidiaceae</taxon>
        <taxon>Rhizoctonia</taxon>
    </lineage>
</organism>
<dbReference type="GO" id="GO:0016872">
    <property type="term" value="F:intramolecular lyase activity"/>
    <property type="evidence" value="ECO:0007669"/>
    <property type="project" value="InterPro"/>
</dbReference>
<gene>
    <name evidence="12" type="ORF">RDB_LOCUS147933</name>
</gene>
<keyword evidence="4" id="KW-0378">Hydrolase</keyword>
<dbReference type="GO" id="GO:0008408">
    <property type="term" value="F:3'-5' exonuclease activity"/>
    <property type="evidence" value="ECO:0007669"/>
    <property type="project" value="InterPro"/>
</dbReference>
<dbReference type="InterPro" id="IPR036298">
    <property type="entry name" value="Chalcone_isomerase_sf"/>
</dbReference>
<evidence type="ECO:0000256" key="4">
    <source>
        <dbReference type="ARBA" id="ARBA00022801"/>
    </source>
</evidence>
<evidence type="ECO:0000256" key="9">
    <source>
        <dbReference type="ARBA" id="ARBA00042761"/>
    </source>
</evidence>
<dbReference type="Pfam" id="PF01612">
    <property type="entry name" value="DNA_pol_A_exo1"/>
    <property type="match status" value="1"/>
</dbReference>
<keyword evidence="2" id="KW-0540">Nuclease</keyword>
<evidence type="ECO:0000259" key="11">
    <source>
        <dbReference type="SMART" id="SM00474"/>
    </source>
</evidence>
<protein>
    <recommendedName>
        <fullName evidence="8">3'-5' exonuclease</fullName>
    </recommendedName>
    <alternativeName>
        <fullName evidence="9">Werner Syndrome-like exonuclease</fullName>
    </alternativeName>
</protein>
<evidence type="ECO:0000313" key="12">
    <source>
        <dbReference type="EMBL" id="CAE6516604.1"/>
    </source>
</evidence>
<keyword evidence="5" id="KW-0269">Exonuclease</keyword>
<feature type="region of interest" description="Disordered" evidence="10">
    <location>
        <begin position="1"/>
        <end position="45"/>
    </location>
</feature>
<dbReference type="InterPro" id="IPR036397">
    <property type="entry name" value="RNaseH_sf"/>
</dbReference>
<reference evidence="12" key="1">
    <citation type="submission" date="2021-01" db="EMBL/GenBank/DDBJ databases">
        <authorList>
            <person name="Kaushik A."/>
        </authorList>
    </citation>
    <scope>NUCLEOTIDE SEQUENCE</scope>
    <source>
        <strain evidence="12">AG4-RS23</strain>
    </source>
</reference>
<dbReference type="AlphaFoldDB" id="A0A8H3HK08"/>
<dbReference type="Proteomes" id="UP000663861">
    <property type="component" value="Unassembled WGS sequence"/>
</dbReference>
<evidence type="ECO:0000256" key="8">
    <source>
        <dbReference type="ARBA" id="ARBA00040531"/>
    </source>
</evidence>
<name>A0A8H3HK08_9AGAM</name>
<keyword evidence="3" id="KW-0479">Metal-binding</keyword>
<dbReference type="InterPro" id="IPR016087">
    <property type="entry name" value="Chalcone_isomerase"/>
</dbReference>
<comment type="subcellular location">
    <subcellularLocation>
        <location evidence="1">Nucleus</location>
    </subcellularLocation>
</comment>
<keyword evidence="7" id="KW-0539">Nucleus</keyword>
<evidence type="ECO:0000256" key="5">
    <source>
        <dbReference type="ARBA" id="ARBA00022839"/>
    </source>
</evidence>
<keyword evidence="6" id="KW-0460">Magnesium</keyword>
<dbReference type="Gene3D" id="3.50.70.10">
    <property type="match status" value="1"/>
</dbReference>
<comment type="caution">
    <text evidence="12">The sequence shown here is derived from an EMBL/GenBank/DDBJ whole genome shotgun (WGS) entry which is preliminary data.</text>
</comment>
<dbReference type="InterPro" id="IPR002562">
    <property type="entry name" value="3'-5'_exonuclease_dom"/>
</dbReference>